<evidence type="ECO:0000256" key="3">
    <source>
        <dbReference type="ARBA" id="ARBA00004906"/>
    </source>
</evidence>
<comment type="similarity">
    <text evidence="4 16">Belongs to the LTN1 family.</text>
</comment>
<comment type="function">
    <text evidence="14">E3 ubiquitin-protein ligase component of the ribosome quality control complex (RQC), a ribosome-associated complex that mediates ubiquitination and extraction of incompletely synthesized nascent chains for proteasomal degradation. Mediates ubiquitination of proteins derived from mRNAs lacking stop codons (non-stop proteins) and other translation arrest products induced by poly-lysine sequences and tandem rare codons. Ubiquitination leads to CDC48 recruitment for extraction and degradation of the incomplete translation product. May indirectly play a role in chromatin function and transcription.</text>
</comment>
<dbReference type="GO" id="GO:0005829">
    <property type="term" value="C:cytosol"/>
    <property type="evidence" value="ECO:0007669"/>
    <property type="project" value="UniProtKB-SubCell"/>
</dbReference>
<dbReference type="InterPro" id="IPR001841">
    <property type="entry name" value="Znf_RING"/>
</dbReference>
<evidence type="ECO:0000256" key="7">
    <source>
        <dbReference type="ARBA" id="ARBA00022490"/>
    </source>
</evidence>
<proteinExistence type="inferred from homology"/>
<keyword evidence="10" id="KW-0677">Repeat</keyword>
<evidence type="ECO:0000256" key="14">
    <source>
        <dbReference type="ARBA" id="ARBA00055150"/>
    </source>
</evidence>
<evidence type="ECO:0000256" key="15">
    <source>
        <dbReference type="PROSITE-ProRule" id="PRU00175"/>
    </source>
</evidence>
<dbReference type="PROSITE" id="PS50089">
    <property type="entry name" value="ZF_RING_2"/>
    <property type="match status" value="1"/>
</dbReference>
<comment type="pathway">
    <text evidence="3 16">Protein modification; protein ubiquitination.</text>
</comment>
<evidence type="ECO:0000256" key="2">
    <source>
        <dbReference type="ARBA" id="ARBA00004514"/>
    </source>
</evidence>
<dbReference type="PANTHER" id="PTHR12389:SF0">
    <property type="entry name" value="E3 UBIQUITIN-PROTEIN LIGASE LISTERIN"/>
    <property type="match status" value="1"/>
</dbReference>
<dbReference type="OMA" id="GSMELIM"/>
<gene>
    <name evidence="18" type="ORF">BATDEDRAFT_33847</name>
</gene>
<dbReference type="GO" id="GO:0016567">
    <property type="term" value="P:protein ubiquitination"/>
    <property type="evidence" value="ECO:0007669"/>
    <property type="project" value="UniProtKB-UniPathway"/>
</dbReference>
<dbReference type="CDD" id="cd16491">
    <property type="entry name" value="RING-CH-C4HC3_LTN1"/>
    <property type="match status" value="1"/>
</dbReference>
<keyword evidence="12 16" id="KW-0833">Ubl conjugation pathway</keyword>
<evidence type="ECO:0000256" key="6">
    <source>
        <dbReference type="ARBA" id="ARBA00017157"/>
    </source>
</evidence>
<comment type="catalytic activity">
    <reaction evidence="1 16">
        <text>S-ubiquitinyl-[E2 ubiquitin-conjugating enzyme]-L-cysteine + [acceptor protein]-L-lysine = [E2 ubiquitin-conjugating enzyme]-L-cysteine + N(6)-ubiquitinyl-[acceptor protein]-L-lysine.</text>
        <dbReference type="EC" id="2.3.2.27"/>
    </reaction>
</comment>
<evidence type="ECO:0000259" key="17">
    <source>
        <dbReference type="PROSITE" id="PS50089"/>
    </source>
</evidence>
<dbReference type="GeneID" id="18240240"/>
<keyword evidence="11 15" id="KW-0863">Zinc-finger</keyword>
<dbReference type="Pfam" id="PF23009">
    <property type="entry name" value="UBC_like"/>
    <property type="match status" value="1"/>
</dbReference>
<feature type="domain" description="RING-type" evidence="17">
    <location>
        <begin position="112"/>
        <end position="159"/>
    </location>
</feature>
<evidence type="ECO:0000256" key="16">
    <source>
        <dbReference type="RuleBase" id="RU367090"/>
    </source>
</evidence>
<dbReference type="SMART" id="SM00744">
    <property type="entry name" value="RINGv"/>
    <property type="match status" value="1"/>
</dbReference>
<evidence type="ECO:0000313" key="18">
    <source>
        <dbReference type="EMBL" id="EGF76376.1"/>
    </source>
</evidence>
<dbReference type="FunFam" id="3.30.40.10:FF:000038">
    <property type="entry name" value="E3 ubiquitin-protein ligase listerin"/>
    <property type="match status" value="1"/>
</dbReference>
<dbReference type="AlphaFoldDB" id="F4PEH7"/>
<dbReference type="GO" id="GO:0072344">
    <property type="term" value="P:rescue of stalled ribosome"/>
    <property type="evidence" value="ECO:0007669"/>
    <property type="project" value="UniProtKB-UniRule"/>
</dbReference>
<evidence type="ECO:0000256" key="8">
    <source>
        <dbReference type="ARBA" id="ARBA00022679"/>
    </source>
</evidence>
<evidence type="ECO:0000256" key="12">
    <source>
        <dbReference type="ARBA" id="ARBA00022786"/>
    </source>
</evidence>
<dbReference type="HOGENOM" id="CLU_096579_0_0_1"/>
<dbReference type="PANTHER" id="PTHR12389">
    <property type="entry name" value="ZINC FINGER PROTEIN 294"/>
    <property type="match status" value="1"/>
</dbReference>
<evidence type="ECO:0000256" key="10">
    <source>
        <dbReference type="ARBA" id="ARBA00022737"/>
    </source>
</evidence>
<keyword evidence="13 16" id="KW-0862">Zinc</keyword>
<evidence type="ECO:0000256" key="1">
    <source>
        <dbReference type="ARBA" id="ARBA00000900"/>
    </source>
</evidence>
<dbReference type="EC" id="2.3.2.27" evidence="5 16"/>
<keyword evidence="8 16" id="KW-0808">Transferase</keyword>
<dbReference type="Gene3D" id="3.30.40.10">
    <property type="entry name" value="Zinc/RING finger domain, C3HC4 (zinc finger)"/>
    <property type="match status" value="1"/>
</dbReference>
<accession>F4PEH7</accession>
<dbReference type="Pfam" id="PF13639">
    <property type="entry name" value="zf-RING_2"/>
    <property type="match status" value="1"/>
</dbReference>
<dbReference type="GO" id="GO:1990116">
    <property type="term" value="P:ribosome-associated ubiquitin-dependent protein catabolic process"/>
    <property type="evidence" value="ECO:0007669"/>
    <property type="project" value="UniProtKB-UniRule"/>
</dbReference>
<dbReference type="GO" id="GO:0008270">
    <property type="term" value="F:zinc ion binding"/>
    <property type="evidence" value="ECO:0007669"/>
    <property type="project" value="UniProtKB-KW"/>
</dbReference>
<dbReference type="InterPro" id="IPR054478">
    <property type="entry name" value="LTN1_UBC"/>
</dbReference>
<dbReference type="STRING" id="684364.F4PEH7"/>
<name>F4PEH7_BATDJ</name>
<comment type="subcellular location">
    <subcellularLocation>
        <location evidence="2">Cytoplasm</location>
        <location evidence="2">Cytosol</location>
    </subcellularLocation>
</comment>
<dbReference type="SUPFAM" id="SSF57850">
    <property type="entry name" value="RING/U-box"/>
    <property type="match status" value="1"/>
</dbReference>
<dbReference type="Proteomes" id="UP000007241">
    <property type="component" value="Unassembled WGS sequence"/>
</dbReference>
<dbReference type="GO" id="GO:0061630">
    <property type="term" value="F:ubiquitin protein ligase activity"/>
    <property type="evidence" value="ECO:0007669"/>
    <property type="project" value="UniProtKB-UniRule"/>
</dbReference>
<evidence type="ECO:0000256" key="4">
    <source>
        <dbReference type="ARBA" id="ARBA00007997"/>
    </source>
</evidence>
<evidence type="ECO:0000256" key="5">
    <source>
        <dbReference type="ARBA" id="ARBA00012483"/>
    </source>
</evidence>
<protein>
    <recommendedName>
        <fullName evidence="6 16">E3 ubiquitin-protein ligase listerin</fullName>
        <ecNumber evidence="5 16">2.3.2.27</ecNumber>
    </recommendedName>
    <alternativeName>
        <fullName evidence="16">RING-type E3 ubiquitin transferase listerin</fullName>
    </alternativeName>
</protein>
<keyword evidence="7" id="KW-0963">Cytoplasm</keyword>
<dbReference type="InterPro" id="IPR011016">
    <property type="entry name" value="Znf_RING-CH"/>
</dbReference>
<dbReference type="InterPro" id="IPR039795">
    <property type="entry name" value="LTN1/Rkr1"/>
</dbReference>
<dbReference type="EMBL" id="GL882897">
    <property type="protein sequence ID" value="EGF76376.1"/>
    <property type="molecule type" value="Genomic_DNA"/>
</dbReference>
<organism evidence="18 19">
    <name type="scientific">Batrachochytrium dendrobatidis (strain JAM81 / FGSC 10211)</name>
    <name type="common">Frog chytrid fungus</name>
    <dbReference type="NCBI Taxonomy" id="684364"/>
    <lineage>
        <taxon>Eukaryota</taxon>
        <taxon>Fungi</taxon>
        <taxon>Fungi incertae sedis</taxon>
        <taxon>Chytridiomycota</taxon>
        <taxon>Chytridiomycota incertae sedis</taxon>
        <taxon>Chytridiomycetes</taxon>
        <taxon>Rhizophydiales</taxon>
        <taxon>Rhizophydiales incertae sedis</taxon>
        <taxon>Batrachochytrium</taxon>
    </lineage>
</organism>
<evidence type="ECO:0000256" key="13">
    <source>
        <dbReference type="ARBA" id="ARBA00022833"/>
    </source>
</evidence>
<comment type="function">
    <text evidence="16">E3 ubiquitin-protein ligase. Component of the ribosome quality control complex (RQC), a ribosome-associated complex that mediates ubiquitination and extraction of incompletely synthesized nascent chains for proteasomal degradation.</text>
</comment>
<dbReference type="RefSeq" id="XP_006682986.1">
    <property type="nucleotide sequence ID" value="XM_006682923.1"/>
</dbReference>
<reference evidence="18 19" key="1">
    <citation type="submission" date="2009-12" db="EMBL/GenBank/DDBJ databases">
        <title>The draft genome of Batrachochytrium dendrobatidis.</title>
        <authorList>
            <consortium name="US DOE Joint Genome Institute (JGI-PGF)"/>
            <person name="Kuo A."/>
            <person name="Salamov A."/>
            <person name="Schmutz J."/>
            <person name="Lucas S."/>
            <person name="Pitluck S."/>
            <person name="Rosenblum E."/>
            <person name="Stajich J."/>
            <person name="Eisen M."/>
            <person name="Grigoriev I.V."/>
        </authorList>
    </citation>
    <scope>NUCLEOTIDE SEQUENCE [LARGE SCALE GENOMIC DNA]</scope>
    <source>
        <strain evidence="19">JAM81 / FGSC 10211</strain>
    </source>
</reference>
<keyword evidence="9 16" id="KW-0479">Metal-binding</keyword>
<evidence type="ECO:0000313" key="19">
    <source>
        <dbReference type="Proteomes" id="UP000007241"/>
    </source>
</evidence>
<sequence>MELKSAETYDTRDTEALGIRVSMWSCEVTASYTIEDAVLELVIQLPSSYPLRLAQVGSGKGGGRAAGINEARWRAWVLSVSAVMASQNGSIIDALTVFNKNISMHFKGIEDCAICYSVVSAIDRALPNKQCKTCKNQFHGSCLYKWFKSSGQNTCPLCRQPF</sequence>
<dbReference type="OrthoDB" id="6108at2759"/>
<evidence type="ECO:0000256" key="9">
    <source>
        <dbReference type="ARBA" id="ARBA00022723"/>
    </source>
</evidence>
<comment type="subunit">
    <text evidence="16">Component of the ribosome quality control complex (RQC).</text>
</comment>
<dbReference type="SMART" id="SM01197">
    <property type="entry name" value="FANCL_C"/>
    <property type="match status" value="1"/>
</dbReference>
<dbReference type="UniPathway" id="UPA00143"/>
<dbReference type="GO" id="GO:1990112">
    <property type="term" value="C:RQC complex"/>
    <property type="evidence" value="ECO:0007669"/>
    <property type="project" value="UniProtKB-UniRule"/>
</dbReference>
<keyword evidence="19" id="KW-1185">Reference proteome</keyword>
<dbReference type="InParanoid" id="F4PEH7"/>
<dbReference type="InterPro" id="IPR013083">
    <property type="entry name" value="Znf_RING/FYVE/PHD"/>
</dbReference>
<dbReference type="InterPro" id="IPR039804">
    <property type="entry name" value="RING-CH-C4HC3_LTN1"/>
</dbReference>
<evidence type="ECO:0000256" key="11">
    <source>
        <dbReference type="ARBA" id="ARBA00022771"/>
    </source>
</evidence>